<dbReference type="EMBL" id="JAPTMY010000049">
    <property type="protein sequence ID" value="MCZ0859366.1"/>
    <property type="molecule type" value="Genomic_DNA"/>
</dbReference>
<protein>
    <submittedName>
        <fullName evidence="2">DUF6318 family protein</fullName>
    </submittedName>
</protein>
<dbReference type="RefSeq" id="WP_268918584.1">
    <property type="nucleotide sequence ID" value="NZ_JAPTMY010000049.1"/>
</dbReference>
<accession>A0ABT4ICT9</accession>
<dbReference type="Pfam" id="PF19843">
    <property type="entry name" value="DUF6318"/>
    <property type="match status" value="1"/>
</dbReference>
<organism evidence="2 3">
    <name type="scientific">Actinomyces israelii</name>
    <dbReference type="NCBI Taxonomy" id="1659"/>
    <lineage>
        <taxon>Bacteria</taxon>
        <taxon>Bacillati</taxon>
        <taxon>Actinomycetota</taxon>
        <taxon>Actinomycetes</taxon>
        <taxon>Actinomycetales</taxon>
        <taxon>Actinomycetaceae</taxon>
        <taxon>Actinomyces</taxon>
    </lineage>
</organism>
<evidence type="ECO:0000313" key="2">
    <source>
        <dbReference type="EMBL" id="MCZ0859366.1"/>
    </source>
</evidence>
<evidence type="ECO:0000313" key="3">
    <source>
        <dbReference type="Proteomes" id="UP001072034"/>
    </source>
</evidence>
<reference evidence="2" key="1">
    <citation type="submission" date="2022-10" db="EMBL/GenBank/DDBJ databases">
        <title>Genome sequence of Actinomyces israelii ATCC 10048.</title>
        <authorList>
            <person name="Watt R.M."/>
            <person name="Tong W.M."/>
        </authorList>
    </citation>
    <scope>NUCLEOTIDE SEQUENCE</scope>
    <source>
        <strain evidence="2">ATCC 10048</strain>
    </source>
</reference>
<proteinExistence type="predicted"/>
<keyword evidence="3" id="KW-1185">Reference proteome</keyword>
<evidence type="ECO:0000259" key="1">
    <source>
        <dbReference type="Pfam" id="PF19843"/>
    </source>
</evidence>
<feature type="domain" description="DUF6318" evidence="1">
    <location>
        <begin position="59"/>
        <end position="205"/>
    </location>
</feature>
<name>A0ABT4ICT9_9ACTO</name>
<dbReference type="Proteomes" id="UP001072034">
    <property type="component" value="Unassembled WGS sequence"/>
</dbReference>
<comment type="caution">
    <text evidence="2">The sequence shown here is derived from an EMBL/GenBank/DDBJ whole genome shotgun (WGS) entry which is preliminary data.</text>
</comment>
<dbReference type="InterPro" id="IPR046281">
    <property type="entry name" value="DUF6318"/>
</dbReference>
<sequence length="210" mass="22299">MVTVSFSLRRGGALVVALVVGVSCVLSACGRGDGGVSASAGSEASVVSASPVVDLPEEQAAAREAALAMAAPERPEGMDEESAEGAVATATYFVQLYPYVYATGDLEQWRSMSRQDCLFCGSVITNVTRLHDSGGWKDPWVHTITETGYADPGPGSEYSRVDVVFSQEAAYTYDGTGAPPEVSDPVPRTRLILAMRYQDDHWVIRGGQVE</sequence>
<gene>
    <name evidence="2" type="ORF">OHJ16_15115</name>
</gene>